<dbReference type="GeneID" id="105160227"/>
<dbReference type="AlphaFoldDB" id="A0A6I9T1I0"/>
<sequence length="799" mass="86914">MDFHTLTRRELQTLCKKNKIPANITNVAMADALKTLHIVEGIEEFLQSCQSETAESSIESPERSEVTSPFVPPTGGTSTRRRNVVKEEPETAKPMTRTRRTTQKTLVRDAYQSHADAVETPAVVVQTDRKKGLMASACRKMDPDFKECIREEKKDALMTPSHLGVTTRRRGVKEKSAVNVVYTTRRSARLAKKNMELLNEEDNENSGLFKKDLFNKDGQNLAINLKESSVDLDAISEITGLDANTSMEKKSEGNNEVEVVSEIKQDVPIVDEGEPVSSTEEDKDKHFETDVSKPEVKEGSDVESEGVGSCFETEAEQEEKKCDNTVDSEDQNMFMPLNASNRIQESEVSSDVHASEIGIAVENTAELNADKVEVDEDKAVGGEADEDSAANYIENVVLESEDHFAVDEVSCDADICNEIEVNEGVLKTNAEAASVFNSDETSDLDVLETKEGSTKMAGMQEVLPGTKLADVAIEEPGEIEVVQSEESTKVLPVTKLDDVAVEEPGEIDAVQSEESTKVLPVTKLDDVAVEEPGVIDVVQSEESTKVLPVTKLDDVAVEEPGEIDAVQSEESTKVLPVTKLDDVAVEEPGVIDVVGSKESTKVLPVTKLDDVAVEEPGVIDVVGSKESTKVLPVTKLDDVAVEEPGVIDVVGSKESTKVLPVTKLDDVAVEEPGEIDAIQSEESTKVTHQNAPSFPGLDSCLGVEPSPAKSKASATKKRMTAVSDNKENMGSGSKLVLTVKTAKNTGENVPKLDELSKRKLTKMLKEKLEMTNKMSKENNEAPARPALKAITENRWEDES</sequence>
<feature type="compositionally biased region" description="Polar residues" evidence="1">
    <location>
        <begin position="50"/>
        <end position="59"/>
    </location>
</feature>
<proteinExistence type="predicted"/>
<keyword evidence="2" id="KW-1185">Reference proteome</keyword>
<evidence type="ECO:0000313" key="2">
    <source>
        <dbReference type="Proteomes" id="UP000504604"/>
    </source>
</evidence>
<evidence type="ECO:0000256" key="1">
    <source>
        <dbReference type="SAM" id="MobiDB-lite"/>
    </source>
</evidence>
<dbReference type="OrthoDB" id="1916794at2759"/>
<feature type="region of interest" description="Disordered" evidence="1">
    <location>
        <begin position="50"/>
        <end position="105"/>
    </location>
</feature>
<reference evidence="3" key="1">
    <citation type="submission" date="2025-08" db="UniProtKB">
        <authorList>
            <consortium name="RefSeq"/>
        </authorList>
    </citation>
    <scope>IDENTIFICATION</scope>
</reference>
<protein>
    <submittedName>
        <fullName evidence="3">Uncharacterized protein LOC105160227 isoform X2</fullName>
    </submittedName>
</protein>
<gene>
    <name evidence="3" type="primary">LOC105160227</name>
</gene>
<accession>A0A6I9T1I0</accession>
<organism evidence="2 3">
    <name type="scientific">Sesamum indicum</name>
    <name type="common">Oriental sesame</name>
    <name type="synonym">Sesamum orientale</name>
    <dbReference type="NCBI Taxonomy" id="4182"/>
    <lineage>
        <taxon>Eukaryota</taxon>
        <taxon>Viridiplantae</taxon>
        <taxon>Streptophyta</taxon>
        <taxon>Embryophyta</taxon>
        <taxon>Tracheophyta</taxon>
        <taxon>Spermatophyta</taxon>
        <taxon>Magnoliopsida</taxon>
        <taxon>eudicotyledons</taxon>
        <taxon>Gunneridae</taxon>
        <taxon>Pentapetalae</taxon>
        <taxon>asterids</taxon>
        <taxon>lamiids</taxon>
        <taxon>Lamiales</taxon>
        <taxon>Pedaliaceae</taxon>
        <taxon>Sesamum</taxon>
    </lineage>
</organism>
<dbReference type="RefSeq" id="XP_011075812.1">
    <property type="nucleotide sequence ID" value="XM_011077510.2"/>
</dbReference>
<dbReference type="PANTHER" id="PTHR33621">
    <property type="entry name" value="ASPARTIC/GLUTAMIC ACID-RICH PROTEIN"/>
    <property type="match status" value="1"/>
</dbReference>
<dbReference type="Proteomes" id="UP000504604">
    <property type="component" value="Linkage group LG4"/>
</dbReference>
<feature type="region of interest" description="Disordered" evidence="1">
    <location>
        <begin position="772"/>
        <end position="799"/>
    </location>
</feature>
<dbReference type="PANTHER" id="PTHR33621:SF2">
    <property type="entry name" value="RIBOSOMAL L1 DOMAIN-CONTAINING PROTEIN"/>
    <property type="match status" value="1"/>
</dbReference>
<name>A0A6I9T1I0_SESIN</name>
<feature type="compositionally biased region" description="Basic and acidic residues" evidence="1">
    <location>
        <begin position="280"/>
        <end position="300"/>
    </location>
</feature>
<evidence type="ECO:0000313" key="3">
    <source>
        <dbReference type="RefSeq" id="XP_011075812.1"/>
    </source>
</evidence>
<feature type="region of interest" description="Disordered" evidence="1">
    <location>
        <begin position="703"/>
        <end position="729"/>
    </location>
</feature>
<feature type="region of interest" description="Disordered" evidence="1">
    <location>
        <begin position="272"/>
        <end position="329"/>
    </location>
</feature>